<evidence type="ECO:0000256" key="2">
    <source>
        <dbReference type="ARBA" id="ARBA00023274"/>
    </source>
</evidence>
<sequence>MSASKLQKTWVSVKAPMSFNQVDLPRVLAQSNEAVLNRRITVSLSDLTGDIRQIQVFLKFRIVDVEGGVAKTRFDQLELAREYVRGMVRRGTTKTEVITDVETRDGARLRVFTIVISKGKVHRSKRTAVRKAGSRILIEKATNSSFDEFVQEIVLGKASAEIFSAARKIVSVNALEIRKVKVLSPPNTEQISQGTVENNQ</sequence>
<accession>A0A2R6AZ84</accession>
<dbReference type="InterPro" id="IPR001593">
    <property type="entry name" value="Ribosomal_eS1"/>
</dbReference>
<dbReference type="Proteomes" id="UP000240490">
    <property type="component" value="Unassembled WGS sequence"/>
</dbReference>
<dbReference type="GO" id="GO:0003735">
    <property type="term" value="F:structural constituent of ribosome"/>
    <property type="evidence" value="ECO:0007669"/>
    <property type="project" value="InterPro"/>
</dbReference>
<keyword evidence="2" id="KW-0687">Ribonucleoprotein</keyword>
<dbReference type="EMBL" id="NEXJ01000040">
    <property type="protein sequence ID" value="PSN91689.1"/>
    <property type="molecule type" value="Genomic_DNA"/>
</dbReference>
<evidence type="ECO:0000313" key="3">
    <source>
        <dbReference type="EMBL" id="PSN91689.1"/>
    </source>
</evidence>
<evidence type="ECO:0000256" key="1">
    <source>
        <dbReference type="ARBA" id="ARBA00022980"/>
    </source>
</evidence>
<dbReference type="Pfam" id="PF01015">
    <property type="entry name" value="Ribosomal_S3Ae"/>
    <property type="match status" value="1"/>
</dbReference>
<protein>
    <recommendedName>
        <fullName evidence="5">30S ribosomal protein S3Ae</fullName>
    </recommendedName>
</protein>
<dbReference type="AlphaFoldDB" id="A0A2R6AZ84"/>
<dbReference type="GO" id="GO:1990904">
    <property type="term" value="C:ribonucleoprotein complex"/>
    <property type="evidence" value="ECO:0007669"/>
    <property type="project" value="UniProtKB-KW"/>
</dbReference>
<dbReference type="GO" id="GO:0005840">
    <property type="term" value="C:ribosome"/>
    <property type="evidence" value="ECO:0007669"/>
    <property type="project" value="UniProtKB-KW"/>
</dbReference>
<comment type="caution">
    <text evidence="3">The sequence shown here is derived from an EMBL/GenBank/DDBJ whole genome shotgun (WGS) entry which is preliminary data.</text>
</comment>
<name>A0A2R6AZ84_9ARCH</name>
<evidence type="ECO:0008006" key="5">
    <source>
        <dbReference type="Google" id="ProtNLM"/>
    </source>
</evidence>
<keyword evidence="1" id="KW-0689">Ribosomal protein</keyword>
<evidence type="ECO:0000313" key="4">
    <source>
        <dbReference type="Proteomes" id="UP000240490"/>
    </source>
</evidence>
<dbReference type="GO" id="GO:0006412">
    <property type="term" value="P:translation"/>
    <property type="evidence" value="ECO:0007669"/>
    <property type="project" value="InterPro"/>
</dbReference>
<organism evidence="3 4">
    <name type="scientific">Candidatus Marsarchaeota G2 archaeon ECH_B_SAG-M15</name>
    <dbReference type="NCBI Taxonomy" id="1978162"/>
    <lineage>
        <taxon>Archaea</taxon>
        <taxon>Candidatus Marsarchaeota</taxon>
        <taxon>Candidatus Marsarchaeota group 2</taxon>
    </lineage>
</organism>
<proteinExistence type="predicted"/>
<dbReference type="SMART" id="SM01397">
    <property type="entry name" value="Ribosomal_S3Ae"/>
    <property type="match status" value="1"/>
</dbReference>
<reference evidence="3 4" key="1">
    <citation type="submission" date="2017-04" db="EMBL/GenBank/DDBJ databases">
        <title>Novel microbial lineages endemic to geothermal iron-oxide mats fill important gaps in the evolutionary history of Archaea.</title>
        <authorList>
            <person name="Jay Z.J."/>
            <person name="Beam J.P."/>
            <person name="Dlakic M."/>
            <person name="Rusch D.B."/>
            <person name="Kozubal M.A."/>
            <person name="Inskeep W.P."/>
        </authorList>
    </citation>
    <scope>NUCLEOTIDE SEQUENCE [LARGE SCALE GENOMIC DNA]</scope>
    <source>
        <strain evidence="3">ECH_B_SAG-M15</strain>
    </source>
</reference>
<gene>
    <name evidence="3" type="ORF">B9Q08_02325</name>
</gene>